<organism evidence="2 3">
    <name type="scientific">Rhipicephalus microplus</name>
    <name type="common">Cattle tick</name>
    <name type="synonym">Boophilus microplus</name>
    <dbReference type="NCBI Taxonomy" id="6941"/>
    <lineage>
        <taxon>Eukaryota</taxon>
        <taxon>Metazoa</taxon>
        <taxon>Ecdysozoa</taxon>
        <taxon>Arthropoda</taxon>
        <taxon>Chelicerata</taxon>
        <taxon>Arachnida</taxon>
        <taxon>Acari</taxon>
        <taxon>Parasitiformes</taxon>
        <taxon>Ixodida</taxon>
        <taxon>Ixodoidea</taxon>
        <taxon>Ixodidae</taxon>
        <taxon>Rhipicephalinae</taxon>
        <taxon>Rhipicephalus</taxon>
        <taxon>Boophilus</taxon>
    </lineage>
</organism>
<gene>
    <name evidence="2" type="ORF">HPB51_027958</name>
</gene>
<dbReference type="AlphaFoldDB" id="A0A9J6CYM5"/>
<evidence type="ECO:0000256" key="1">
    <source>
        <dbReference type="SAM" id="MobiDB-lite"/>
    </source>
</evidence>
<evidence type="ECO:0000313" key="3">
    <source>
        <dbReference type="Proteomes" id="UP000821866"/>
    </source>
</evidence>
<dbReference type="VEuPathDB" id="VectorBase:LOC119185853"/>
<name>A0A9J6CYM5_RHIMP</name>
<comment type="caution">
    <text evidence="2">The sequence shown here is derived from an EMBL/GenBank/DDBJ whole genome shotgun (WGS) entry which is preliminary data.</text>
</comment>
<keyword evidence="3" id="KW-1185">Reference proteome</keyword>
<feature type="region of interest" description="Disordered" evidence="1">
    <location>
        <begin position="1"/>
        <end position="42"/>
    </location>
</feature>
<sequence length="200" mass="22409">MSTGAAHVGARKRKFAVKVKPSSGSTSGSLHDDLPSRMKENLPELFAHPRKHAKSDDSVTTIERAASELRSNDEIKPALEETGHEFEAQLPSHDIVTAAESEQEDNRPFVEEATIFYSKDDAPVVEKSHYKDLTISDKPDVEGQLRRMLQLYGRSNFGGLLNALGHSHTQDVLQRPETVTAFIQFIRTCTHCVLRRARWC</sequence>
<reference evidence="2" key="2">
    <citation type="submission" date="2021-09" db="EMBL/GenBank/DDBJ databases">
        <authorList>
            <person name="Jia N."/>
            <person name="Wang J."/>
            <person name="Shi W."/>
            <person name="Du L."/>
            <person name="Sun Y."/>
            <person name="Zhan W."/>
            <person name="Jiang J."/>
            <person name="Wang Q."/>
            <person name="Zhang B."/>
            <person name="Ji P."/>
            <person name="Sakyi L.B."/>
            <person name="Cui X."/>
            <person name="Yuan T."/>
            <person name="Jiang B."/>
            <person name="Yang W."/>
            <person name="Lam T.T.-Y."/>
            <person name="Chang Q."/>
            <person name="Ding S."/>
            <person name="Wang X."/>
            <person name="Zhu J."/>
            <person name="Ruan X."/>
            <person name="Zhao L."/>
            <person name="Wei J."/>
            <person name="Que T."/>
            <person name="Du C."/>
            <person name="Cheng J."/>
            <person name="Dai P."/>
            <person name="Han X."/>
            <person name="Huang E."/>
            <person name="Gao Y."/>
            <person name="Liu J."/>
            <person name="Shao H."/>
            <person name="Ye R."/>
            <person name="Li L."/>
            <person name="Wei W."/>
            <person name="Wang X."/>
            <person name="Wang C."/>
            <person name="Huo Q."/>
            <person name="Li W."/>
            <person name="Guo W."/>
            <person name="Chen H."/>
            <person name="Chen S."/>
            <person name="Zhou L."/>
            <person name="Zhou L."/>
            <person name="Ni X."/>
            <person name="Tian J."/>
            <person name="Zhou Y."/>
            <person name="Sheng Y."/>
            <person name="Liu T."/>
            <person name="Pan Y."/>
            <person name="Xia L."/>
            <person name="Li J."/>
            <person name="Zhao F."/>
            <person name="Cao W."/>
        </authorList>
    </citation>
    <scope>NUCLEOTIDE SEQUENCE</scope>
    <source>
        <strain evidence="2">Rmic-2018</strain>
        <tissue evidence="2">Larvae</tissue>
    </source>
</reference>
<protein>
    <submittedName>
        <fullName evidence="2">Uncharacterized protein</fullName>
    </submittedName>
</protein>
<reference evidence="2" key="1">
    <citation type="journal article" date="2020" name="Cell">
        <title>Large-Scale Comparative Analyses of Tick Genomes Elucidate Their Genetic Diversity and Vector Capacities.</title>
        <authorList>
            <consortium name="Tick Genome and Microbiome Consortium (TIGMIC)"/>
            <person name="Jia N."/>
            <person name="Wang J."/>
            <person name="Shi W."/>
            <person name="Du L."/>
            <person name="Sun Y."/>
            <person name="Zhan W."/>
            <person name="Jiang J.F."/>
            <person name="Wang Q."/>
            <person name="Zhang B."/>
            <person name="Ji P."/>
            <person name="Bell-Sakyi L."/>
            <person name="Cui X.M."/>
            <person name="Yuan T.T."/>
            <person name="Jiang B.G."/>
            <person name="Yang W.F."/>
            <person name="Lam T.T."/>
            <person name="Chang Q.C."/>
            <person name="Ding S.J."/>
            <person name="Wang X.J."/>
            <person name="Zhu J.G."/>
            <person name="Ruan X.D."/>
            <person name="Zhao L."/>
            <person name="Wei J.T."/>
            <person name="Ye R.Z."/>
            <person name="Que T.C."/>
            <person name="Du C.H."/>
            <person name="Zhou Y.H."/>
            <person name="Cheng J.X."/>
            <person name="Dai P.F."/>
            <person name="Guo W.B."/>
            <person name="Han X.H."/>
            <person name="Huang E.J."/>
            <person name="Li L.F."/>
            <person name="Wei W."/>
            <person name="Gao Y.C."/>
            <person name="Liu J.Z."/>
            <person name="Shao H.Z."/>
            <person name="Wang X."/>
            <person name="Wang C.C."/>
            <person name="Yang T.C."/>
            <person name="Huo Q.B."/>
            <person name="Li W."/>
            <person name="Chen H.Y."/>
            <person name="Chen S.E."/>
            <person name="Zhou L.G."/>
            <person name="Ni X.B."/>
            <person name="Tian J.H."/>
            <person name="Sheng Y."/>
            <person name="Liu T."/>
            <person name="Pan Y.S."/>
            <person name="Xia L.Y."/>
            <person name="Li J."/>
            <person name="Zhao F."/>
            <person name="Cao W.C."/>
        </authorList>
    </citation>
    <scope>NUCLEOTIDE SEQUENCE</scope>
    <source>
        <strain evidence="2">Rmic-2018</strain>
    </source>
</reference>
<dbReference type="EMBL" id="JABSTU010004578">
    <property type="protein sequence ID" value="KAH7958057.1"/>
    <property type="molecule type" value="Genomic_DNA"/>
</dbReference>
<dbReference type="Proteomes" id="UP000821866">
    <property type="component" value="Unassembled WGS sequence"/>
</dbReference>
<accession>A0A9J6CYM5</accession>
<proteinExistence type="predicted"/>
<evidence type="ECO:0000313" key="2">
    <source>
        <dbReference type="EMBL" id="KAH7958057.1"/>
    </source>
</evidence>
<feature type="compositionally biased region" description="Basic and acidic residues" evidence="1">
    <location>
        <begin position="30"/>
        <end position="42"/>
    </location>
</feature>